<feature type="transmembrane region" description="Helical" evidence="8">
    <location>
        <begin position="129"/>
        <end position="148"/>
    </location>
</feature>
<evidence type="ECO:0000313" key="9">
    <source>
        <dbReference type="EMBL" id="RHJ84128.1"/>
    </source>
</evidence>
<dbReference type="STRING" id="1776384.GCA_900086585_00508"/>
<accession>A0A415DVG5</accession>
<dbReference type="GeneID" id="83002920"/>
<feature type="transmembrane region" description="Helical" evidence="8">
    <location>
        <begin position="193"/>
        <end position="212"/>
    </location>
</feature>
<dbReference type="InterPro" id="IPR003445">
    <property type="entry name" value="Cat_transpt"/>
</dbReference>
<dbReference type="PANTHER" id="PTHR32024">
    <property type="entry name" value="TRK SYSTEM POTASSIUM UPTAKE PROTEIN TRKG-RELATED"/>
    <property type="match status" value="1"/>
</dbReference>
<dbReference type="GO" id="GO:0005886">
    <property type="term" value="C:plasma membrane"/>
    <property type="evidence" value="ECO:0007669"/>
    <property type="project" value="UniProtKB-SubCell"/>
</dbReference>
<evidence type="ECO:0000256" key="5">
    <source>
        <dbReference type="ARBA" id="ARBA00022989"/>
    </source>
</evidence>
<feature type="transmembrane region" description="Helical" evidence="8">
    <location>
        <begin position="311"/>
        <end position="329"/>
    </location>
</feature>
<evidence type="ECO:0000256" key="3">
    <source>
        <dbReference type="ARBA" id="ARBA00022475"/>
    </source>
</evidence>
<dbReference type="Pfam" id="PF02386">
    <property type="entry name" value="TrkH"/>
    <property type="match status" value="1"/>
</dbReference>
<feature type="transmembrane region" description="Helical" evidence="8">
    <location>
        <begin position="232"/>
        <end position="250"/>
    </location>
</feature>
<dbReference type="AlphaFoldDB" id="A0A415DVG5"/>
<protein>
    <submittedName>
        <fullName evidence="9">Trk family potassium uptake protein</fullName>
    </submittedName>
</protein>
<comment type="subcellular location">
    <subcellularLocation>
        <location evidence="1">Cell membrane</location>
        <topology evidence="1">Multi-pass membrane protein</topology>
    </subcellularLocation>
</comment>
<proteinExistence type="predicted"/>
<keyword evidence="2" id="KW-0813">Transport</keyword>
<keyword evidence="3" id="KW-1003">Cell membrane</keyword>
<evidence type="ECO:0000256" key="7">
    <source>
        <dbReference type="ARBA" id="ARBA00023136"/>
    </source>
</evidence>
<keyword evidence="6" id="KW-0406">Ion transport</keyword>
<dbReference type="RefSeq" id="WP_067533427.1">
    <property type="nucleotide sequence ID" value="NZ_AP025567.1"/>
</dbReference>
<dbReference type="PANTHER" id="PTHR32024:SF1">
    <property type="entry name" value="KTR SYSTEM POTASSIUM UPTAKE PROTEIN B"/>
    <property type="match status" value="1"/>
</dbReference>
<dbReference type="EMBL" id="QRMS01000007">
    <property type="protein sequence ID" value="RHJ84128.1"/>
    <property type="molecule type" value="Genomic_DNA"/>
</dbReference>
<evidence type="ECO:0000256" key="2">
    <source>
        <dbReference type="ARBA" id="ARBA00022448"/>
    </source>
</evidence>
<evidence type="ECO:0000313" key="10">
    <source>
        <dbReference type="Proteomes" id="UP000284841"/>
    </source>
</evidence>
<evidence type="ECO:0000256" key="4">
    <source>
        <dbReference type="ARBA" id="ARBA00022692"/>
    </source>
</evidence>
<dbReference type="GO" id="GO:0030001">
    <property type="term" value="P:metal ion transport"/>
    <property type="evidence" value="ECO:0007669"/>
    <property type="project" value="UniProtKB-ARBA"/>
</dbReference>
<feature type="transmembrane region" description="Helical" evidence="8">
    <location>
        <begin position="7"/>
        <end position="28"/>
    </location>
</feature>
<evidence type="ECO:0000256" key="6">
    <source>
        <dbReference type="ARBA" id="ARBA00023065"/>
    </source>
</evidence>
<name>A0A415DVG5_9FIRM</name>
<feature type="transmembrane region" description="Helical" evidence="8">
    <location>
        <begin position="404"/>
        <end position="428"/>
    </location>
</feature>
<dbReference type="GO" id="GO:0008324">
    <property type="term" value="F:monoatomic cation transmembrane transporter activity"/>
    <property type="evidence" value="ECO:0007669"/>
    <property type="project" value="InterPro"/>
</dbReference>
<gene>
    <name evidence="9" type="ORF">DW099_18195</name>
</gene>
<keyword evidence="5 8" id="KW-1133">Transmembrane helix</keyword>
<feature type="transmembrane region" description="Helical" evidence="8">
    <location>
        <begin position="350"/>
        <end position="371"/>
    </location>
</feature>
<keyword evidence="4 8" id="KW-0812">Transmembrane</keyword>
<sequence length="446" mass="48696">MSRHIRLFPVQILAIGFGLIILIGSFMLSSPLCNKSGESIPFINGLFTSTSATCVTGLAVYDTYTQFNFLGQFIIILLIQIGGLGFMGMAMTFSFLIGSKITIFQRSLLMESIGTLHIGGVVKTIRRMLFGTLFFEGLGALIISFKFIPKVGFWQGLWYGIFHSVSSFCNAGFDLLGRFDPGSSLTRFSDDPVLLITVMTLIATGGIGFIVWGDIVDHKFHFRKYALHSKIMLCFTFLMILLGAVAFYFIEGPNSFGQMPTDEKILNSFFASVSPRTAGFASVDYADMSTAGRFLTMFLMFVGAGPGSTGGGIKLTTFATLLLSMYSYAKHYQDLSIFRRRLPAEAQRKAFSSIASYVMAVLLCTFCLLVANPAITAESCLFESLSAMGTVGLTMGITSDLGTFSKLCLIILMYCGRLGSIAVAMAIARRKIIPKISYPEEKITIG</sequence>
<feature type="transmembrane region" description="Helical" evidence="8">
    <location>
        <begin position="73"/>
        <end position="97"/>
    </location>
</feature>
<keyword evidence="7 8" id="KW-0472">Membrane</keyword>
<keyword evidence="10" id="KW-1185">Reference proteome</keyword>
<reference evidence="9 10" key="1">
    <citation type="submission" date="2018-08" db="EMBL/GenBank/DDBJ databases">
        <title>A genome reference for cultivated species of the human gut microbiota.</title>
        <authorList>
            <person name="Zou Y."/>
            <person name="Xue W."/>
            <person name="Luo G."/>
        </authorList>
    </citation>
    <scope>NUCLEOTIDE SEQUENCE [LARGE SCALE GENOMIC DNA]</scope>
    <source>
        <strain evidence="9 10">AM07-24</strain>
    </source>
</reference>
<feature type="transmembrane region" description="Helical" evidence="8">
    <location>
        <begin position="40"/>
        <end position="61"/>
    </location>
</feature>
<dbReference type="OrthoDB" id="9810952at2"/>
<evidence type="ECO:0000256" key="1">
    <source>
        <dbReference type="ARBA" id="ARBA00004651"/>
    </source>
</evidence>
<organism evidence="9 10">
    <name type="scientific">Emergencia timonensis</name>
    <dbReference type="NCBI Taxonomy" id="1776384"/>
    <lineage>
        <taxon>Bacteria</taxon>
        <taxon>Bacillati</taxon>
        <taxon>Bacillota</taxon>
        <taxon>Clostridia</taxon>
        <taxon>Peptostreptococcales</taxon>
        <taxon>Anaerovoracaceae</taxon>
        <taxon>Emergencia</taxon>
    </lineage>
</organism>
<comment type="caution">
    <text evidence="9">The sequence shown here is derived from an EMBL/GenBank/DDBJ whole genome shotgun (WGS) entry which is preliminary data.</text>
</comment>
<dbReference type="Proteomes" id="UP000284841">
    <property type="component" value="Unassembled WGS sequence"/>
</dbReference>
<evidence type="ECO:0000256" key="8">
    <source>
        <dbReference type="SAM" id="Phobius"/>
    </source>
</evidence>